<dbReference type="EMBL" id="JEMT01017251">
    <property type="protein sequence ID" value="EXX68566.1"/>
    <property type="molecule type" value="Genomic_DNA"/>
</dbReference>
<dbReference type="Proteomes" id="UP000022910">
    <property type="component" value="Unassembled WGS sequence"/>
</dbReference>
<dbReference type="PANTHER" id="PTHR33802">
    <property type="entry name" value="SI:CH211-161H7.5-RELATED"/>
    <property type="match status" value="1"/>
</dbReference>
<protein>
    <submittedName>
        <fullName evidence="2">Uncharacterized protein</fullName>
    </submittedName>
</protein>
<keyword evidence="1" id="KW-1133">Transmembrane helix</keyword>
<accession>A0A015L7N6</accession>
<feature type="transmembrane region" description="Helical" evidence="1">
    <location>
        <begin position="203"/>
        <end position="219"/>
    </location>
</feature>
<dbReference type="OMA" id="YVFSIWG"/>
<feature type="transmembrane region" description="Helical" evidence="1">
    <location>
        <begin position="114"/>
        <end position="131"/>
    </location>
</feature>
<gene>
    <name evidence="2" type="ORF">RirG_104030</name>
</gene>
<evidence type="ECO:0000313" key="2">
    <source>
        <dbReference type="EMBL" id="EXX68566.1"/>
    </source>
</evidence>
<keyword evidence="3" id="KW-1185">Reference proteome</keyword>
<feature type="transmembrane region" description="Helical" evidence="1">
    <location>
        <begin position="225"/>
        <end position="243"/>
    </location>
</feature>
<proteinExistence type="predicted"/>
<organism evidence="2 3">
    <name type="scientific">Rhizophagus irregularis (strain DAOM 197198w)</name>
    <name type="common">Glomus intraradices</name>
    <dbReference type="NCBI Taxonomy" id="1432141"/>
    <lineage>
        <taxon>Eukaryota</taxon>
        <taxon>Fungi</taxon>
        <taxon>Fungi incertae sedis</taxon>
        <taxon>Mucoromycota</taxon>
        <taxon>Glomeromycotina</taxon>
        <taxon>Glomeromycetes</taxon>
        <taxon>Glomerales</taxon>
        <taxon>Glomeraceae</taxon>
        <taxon>Rhizophagus</taxon>
    </lineage>
</organism>
<feature type="transmembrane region" description="Helical" evidence="1">
    <location>
        <begin position="61"/>
        <end position="80"/>
    </location>
</feature>
<keyword evidence="1" id="KW-0812">Transmembrane</keyword>
<sequence length="272" mass="30580">MSRYNLFLKISNVVAYILVIAANTVVHVGDSKPDEPVTNSTLISGNWTVPETYLLPATYTFGIWGLIHALLFGFIIYQWFEAAETATVEGVKFYYVTASILTVVWLLIWGNSRIRILIDAFVLAAISMNVFKAFDNISTHYPPKDFKDRLFIHYPFTIYAAWTLIATILNFWAAIPFLNTVFFSTIAIICLGVVGYDYNKNHDVVFSATIAWALVGIAVRQQDTLPILIASSVSSGVILGGILRKWISKTRAYIELRRTRLRDVGETDPLLP</sequence>
<name>A0A015L7N6_RHIIW</name>
<evidence type="ECO:0000313" key="3">
    <source>
        <dbReference type="Proteomes" id="UP000022910"/>
    </source>
</evidence>
<feature type="transmembrane region" description="Helical" evidence="1">
    <location>
        <begin position="151"/>
        <end position="171"/>
    </location>
</feature>
<comment type="caution">
    <text evidence="2">The sequence shown here is derived from an EMBL/GenBank/DDBJ whole genome shotgun (WGS) entry which is preliminary data.</text>
</comment>
<dbReference type="HOGENOM" id="CLU_1054271_0_0_1"/>
<feature type="transmembrane region" description="Helical" evidence="1">
    <location>
        <begin position="7"/>
        <end position="26"/>
    </location>
</feature>
<dbReference type="OrthoDB" id="5586934at2759"/>
<dbReference type="PANTHER" id="PTHR33802:SF1">
    <property type="entry name" value="XK-RELATED PROTEIN"/>
    <property type="match status" value="1"/>
</dbReference>
<feature type="transmembrane region" description="Helical" evidence="1">
    <location>
        <begin position="92"/>
        <end position="108"/>
    </location>
</feature>
<dbReference type="AlphaFoldDB" id="A0A015L7N6"/>
<reference evidence="2 3" key="1">
    <citation type="submission" date="2014-02" db="EMBL/GenBank/DDBJ databases">
        <title>Single nucleus genome sequencing reveals high similarity among nuclei of an endomycorrhizal fungus.</title>
        <authorList>
            <person name="Lin K."/>
            <person name="Geurts R."/>
            <person name="Zhang Z."/>
            <person name="Limpens E."/>
            <person name="Saunders D.G."/>
            <person name="Mu D."/>
            <person name="Pang E."/>
            <person name="Cao H."/>
            <person name="Cha H."/>
            <person name="Lin T."/>
            <person name="Zhou Q."/>
            <person name="Shang Y."/>
            <person name="Li Y."/>
            <person name="Ivanov S."/>
            <person name="Sharma T."/>
            <person name="Velzen R.V."/>
            <person name="Ruijter N.D."/>
            <person name="Aanen D.K."/>
            <person name="Win J."/>
            <person name="Kamoun S."/>
            <person name="Bisseling T."/>
            <person name="Huang S."/>
        </authorList>
    </citation>
    <scope>NUCLEOTIDE SEQUENCE [LARGE SCALE GENOMIC DNA]</scope>
    <source>
        <strain evidence="3">DAOM197198w</strain>
    </source>
</reference>
<keyword evidence="1" id="KW-0472">Membrane</keyword>
<feature type="transmembrane region" description="Helical" evidence="1">
    <location>
        <begin position="177"/>
        <end position="196"/>
    </location>
</feature>
<evidence type="ECO:0000256" key="1">
    <source>
        <dbReference type="SAM" id="Phobius"/>
    </source>
</evidence>